<evidence type="ECO:0000313" key="1">
    <source>
        <dbReference type="EMBL" id="VDM60719.1"/>
    </source>
</evidence>
<evidence type="ECO:0000313" key="3">
    <source>
        <dbReference type="WBParaSite" id="ACOC_0000913301-mRNA-1"/>
    </source>
</evidence>
<dbReference type="WBParaSite" id="ACOC_0000913301-mRNA-1">
    <property type="protein sequence ID" value="ACOC_0000913301-mRNA-1"/>
    <property type="gene ID" value="ACOC_0000913301"/>
</dbReference>
<name>A0A0R3PTL0_ANGCS</name>
<dbReference type="EMBL" id="UYYA01004252">
    <property type="protein sequence ID" value="VDM60719.1"/>
    <property type="molecule type" value="Genomic_DNA"/>
</dbReference>
<reference evidence="1 2" key="2">
    <citation type="submission" date="2018-11" db="EMBL/GenBank/DDBJ databases">
        <authorList>
            <consortium name="Pathogen Informatics"/>
        </authorList>
    </citation>
    <scope>NUCLEOTIDE SEQUENCE [LARGE SCALE GENOMIC DNA]</scope>
    <source>
        <strain evidence="1 2">Costa Rica</strain>
    </source>
</reference>
<dbReference type="Proteomes" id="UP000267027">
    <property type="component" value="Unassembled WGS sequence"/>
</dbReference>
<reference evidence="3" key="1">
    <citation type="submission" date="2017-02" db="UniProtKB">
        <authorList>
            <consortium name="WormBaseParasite"/>
        </authorList>
    </citation>
    <scope>IDENTIFICATION</scope>
</reference>
<dbReference type="AlphaFoldDB" id="A0A0R3PTL0"/>
<evidence type="ECO:0000313" key="2">
    <source>
        <dbReference type="Proteomes" id="UP000267027"/>
    </source>
</evidence>
<protein>
    <submittedName>
        <fullName evidence="3">Ribonuc_red_lgN domain-containing protein</fullName>
    </submittedName>
</protein>
<organism evidence="3">
    <name type="scientific">Angiostrongylus costaricensis</name>
    <name type="common">Nematode worm</name>
    <dbReference type="NCBI Taxonomy" id="334426"/>
    <lineage>
        <taxon>Eukaryota</taxon>
        <taxon>Metazoa</taxon>
        <taxon>Ecdysozoa</taxon>
        <taxon>Nematoda</taxon>
        <taxon>Chromadorea</taxon>
        <taxon>Rhabditida</taxon>
        <taxon>Rhabditina</taxon>
        <taxon>Rhabditomorpha</taxon>
        <taxon>Strongyloidea</taxon>
        <taxon>Metastrongylidae</taxon>
        <taxon>Angiostrongylus</taxon>
    </lineage>
</organism>
<keyword evidence="2" id="KW-1185">Reference proteome</keyword>
<sequence length="67" mass="7666">MYPYELSFHKRTDEMANLEREIAFVTVEGHKLISSPAFSKILAQVLLNAGKRSSDAEVWRGERAWAL</sequence>
<gene>
    <name evidence="1" type="ORF">ACOC_LOCUS9134</name>
</gene>
<proteinExistence type="predicted"/>
<accession>A0A0R3PTL0</accession>